<dbReference type="InterPro" id="IPR011598">
    <property type="entry name" value="bHLH_dom"/>
</dbReference>
<evidence type="ECO:0000313" key="8">
    <source>
        <dbReference type="Proteomes" id="UP000694864"/>
    </source>
</evidence>
<comment type="subcellular location">
    <subcellularLocation>
        <location evidence="1">Nucleus</location>
    </subcellularLocation>
</comment>
<evidence type="ECO:0000256" key="2">
    <source>
        <dbReference type="ARBA" id="ARBA00023015"/>
    </source>
</evidence>
<dbReference type="RefSeq" id="XP_010458419.1">
    <property type="nucleotide sequence ID" value="XM_010460117.2"/>
</dbReference>
<feature type="region of interest" description="Disordered" evidence="6">
    <location>
        <begin position="193"/>
        <end position="219"/>
    </location>
</feature>
<evidence type="ECO:0000259" key="7">
    <source>
        <dbReference type="PROSITE" id="PS50888"/>
    </source>
</evidence>
<evidence type="ECO:0000256" key="1">
    <source>
        <dbReference type="ARBA" id="ARBA00004123"/>
    </source>
</evidence>
<evidence type="ECO:0000256" key="3">
    <source>
        <dbReference type="ARBA" id="ARBA00023163"/>
    </source>
</evidence>
<dbReference type="Pfam" id="PF14215">
    <property type="entry name" value="bHLH-MYC_N"/>
    <property type="match status" value="1"/>
</dbReference>
<dbReference type="Gene3D" id="4.10.280.10">
    <property type="entry name" value="Helix-loop-helix DNA-binding domain"/>
    <property type="match status" value="1"/>
</dbReference>
<dbReference type="RefSeq" id="XP_010458420.1">
    <property type="nucleotide sequence ID" value="XM_010460118.2"/>
</dbReference>
<evidence type="ECO:0000313" key="9">
    <source>
        <dbReference type="RefSeq" id="XP_010458419.1"/>
    </source>
</evidence>
<keyword evidence="4" id="KW-0539">Nucleus</keyword>
<evidence type="ECO:0000256" key="6">
    <source>
        <dbReference type="SAM" id="MobiDB-lite"/>
    </source>
</evidence>
<evidence type="ECO:0000256" key="4">
    <source>
        <dbReference type="ARBA" id="ARBA00023242"/>
    </source>
</evidence>
<dbReference type="GeneID" id="104739680"/>
<protein>
    <submittedName>
        <fullName evidence="9 10">Transcription factor bHLH90-like</fullName>
    </submittedName>
</protein>
<keyword evidence="8" id="KW-1185">Reference proteome</keyword>
<dbReference type="InterPro" id="IPR051358">
    <property type="entry name" value="TF_AMS/ICE1/BHLH6-like"/>
</dbReference>
<reference evidence="8" key="2">
    <citation type="journal article" date="2014" name="Nat. Commun.">
        <title>The emerging biofuel crop Camelina sativa retains a highly undifferentiated hexaploid genome structure.</title>
        <authorList>
            <person name="Kagale S."/>
            <person name="Koh C."/>
            <person name="Nixon J."/>
            <person name="Bollina V."/>
            <person name="Clarke W.E."/>
            <person name="Tuteja R."/>
            <person name="Spillane C."/>
            <person name="Robinson S.J."/>
            <person name="Links M.G."/>
            <person name="Clarke C."/>
            <person name="Higgins E.E."/>
            <person name="Huebert T."/>
            <person name="Sharpe A.G."/>
            <person name="Parkin I.A."/>
        </authorList>
    </citation>
    <scope>NUCLEOTIDE SEQUENCE [LARGE SCALE GENOMIC DNA]</scope>
    <source>
        <strain evidence="8">r\DH55</strain>
    </source>
</reference>
<reference evidence="9 10" key="3">
    <citation type="submission" date="2025-05" db="UniProtKB">
        <authorList>
            <consortium name="RefSeq"/>
        </authorList>
    </citation>
    <scope>IDENTIFICATION</scope>
    <source>
        <tissue evidence="9 10">Leaf</tissue>
    </source>
</reference>
<proteinExistence type="predicted"/>
<feature type="domain" description="BHLH" evidence="7">
    <location>
        <begin position="257"/>
        <end position="306"/>
    </location>
</feature>
<dbReference type="PROSITE" id="PS50888">
    <property type="entry name" value="BHLH"/>
    <property type="match status" value="1"/>
</dbReference>
<sequence>MMMRGGERVKEFLRPFVDSKTWDFCVIWKLGDDPSRFIEWVGCCCSGGYVDKNIKLETAEGTERKQKAFFCRDEHNKHRIRTLACEALSHFPLFMPLYPGIHGEVVMSKSPKWLVNSGPGSEKDIFNTRVLVPVSDGLVELFSFKMKPFDETIVDMIVSRCNAVSEPFPEQRLQFRITPGAEESMSSGVNLSFEGGGSSSVSNHSSETQNRFGNHPNAHCGELHKEEQAPCLVMNKEDPVVQNAMDCQANKRLPKEHFKSKNLLSERKRRDKINQAMYALRAVVPKITKMNKIGIFTDAVDYINELLLEKKKLEDELKGINEKEDKEIAAEEESAIADPEAEKLSSKLNKKMKKNEVNLEAYEIGERDFLIRVGQEHKRGGFKRLIEAVDSCGLEIINVNFTKHDLTAMTVLNVKANKDGIASGDLRDSLLKMMMNQTIDMKT</sequence>
<keyword evidence="2" id="KW-0805">Transcription regulation</keyword>
<dbReference type="PANTHER" id="PTHR31945">
    <property type="entry name" value="TRANSCRIPTION FACTOR SCREAM2-RELATED"/>
    <property type="match status" value="1"/>
</dbReference>
<feature type="coiled-coil region" evidence="5">
    <location>
        <begin position="303"/>
        <end position="330"/>
    </location>
</feature>
<keyword evidence="5" id="KW-0175">Coiled coil</keyword>
<dbReference type="SMART" id="SM00353">
    <property type="entry name" value="HLH"/>
    <property type="match status" value="1"/>
</dbReference>
<dbReference type="Pfam" id="PF00010">
    <property type="entry name" value="HLH"/>
    <property type="match status" value="1"/>
</dbReference>
<dbReference type="Proteomes" id="UP000694864">
    <property type="component" value="Chromosome 14"/>
</dbReference>
<dbReference type="PANTHER" id="PTHR31945:SF63">
    <property type="entry name" value="TRANSCRIPTION FACTOR BHLH90"/>
    <property type="match status" value="1"/>
</dbReference>
<organism evidence="8 10">
    <name type="scientific">Camelina sativa</name>
    <name type="common">False flax</name>
    <name type="synonym">Myagrum sativum</name>
    <dbReference type="NCBI Taxonomy" id="90675"/>
    <lineage>
        <taxon>Eukaryota</taxon>
        <taxon>Viridiplantae</taxon>
        <taxon>Streptophyta</taxon>
        <taxon>Embryophyta</taxon>
        <taxon>Tracheophyta</taxon>
        <taxon>Spermatophyta</taxon>
        <taxon>Magnoliopsida</taxon>
        <taxon>eudicotyledons</taxon>
        <taxon>Gunneridae</taxon>
        <taxon>Pentapetalae</taxon>
        <taxon>rosids</taxon>
        <taxon>malvids</taxon>
        <taxon>Brassicales</taxon>
        <taxon>Brassicaceae</taxon>
        <taxon>Camelineae</taxon>
        <taxon>Camelina</taxon>
    </lineage>
</organism>
<name>A0ABM0VMG5_CAMSA</name>
<evidence type="ECO:0000256" key="5">
    <source>
        <dbReference type="SAM" id="Coils"/>
    </source>
</evidence>
<keyword evidence="3" id="KW-0804">Transcription</keyword>
<accession>A0ABM0VMG5</accession>
<dbReference type="InterPro" id="IPR025610">
    <property type="entry name" value="MYC/MYB_N"/>
</dbReference>
<dbReference type="SUPFAM" id="SSF47459">
    <property type="entry name" value="HLH, helix-loop-helix DNA-binding domain"/>
    <property type="match status" value="1"/>
</dbReference>
<dbReference type="InterPro" id="IPR036638">
    <property type="entry name" value="HLH_DNA-bd_sf"/>
</dbReference>
<gene>
    <name evidence="9 10" type="primary">LOC104739680</name>
</gene>
<reference evidence="8" key="1">
    <citation type="journal article" date="1997" name="Nucleic Acids Res.">
        <title>tRNAscan-SE: a program for improved detection of transfer RNA genes in genomic sequence.</title>
        <authorList>
            <person name="Lowe T.M."/>
            <person name="Eddy S.R."/>
        </authorList>
    </citation>
    <scope>NUCLEOTIDE SEQUENCE [LARGE SCALE GENOMIC DNA]</scope>
    <source>
        <strain evidence="8">r\DH55</strain>
    </source>
</reference>
<evidence type="ECO:0000313" key="10">
    <source>
        <dbReference type="RefSeq" id="XP_010458420.1"/>
    </source>
</evidence>